<evidence type="ECO:0000313" key="4">
    <source>
        <dbReference type="EMBL" id="SHJ20323.1"/>
    </source>
</evidence>
<dbReference type="Gene3D" id="1.25.40.20">
    <property type="entry name" value="Ankyrin repeat-containing domain"/>
    <property type="match status" value="3"/>
</dbReference>
<dbReference type="RefSeq" id="WP_073312275.1">
    <property type="nucleotide sequence ID" value="NZ_FQZI01000008.1"/>
</dbReference>
<evidence type="ECO:0000256" key="3">
    <source>
        <dbReference type="PROSITE-ProRule" id="PRU00023"/>
    </source>
</evidence>
<feature type="repeat" description="ANK" evidence="3">
    <location>
        <begin position="292"/>
        <end position="324"/>
    </location>
</feature>
<keyword evidence="2 3" id="KW-0040">ANK repeat</keyword>
<dbReference type="PRINTS" id="PR01415">
    <property type="entry name" value="ANKYRIN"/>
</dbReference>
<dbReference type="STRING" id="415425.SAMN05444363_2988"/>
<dbReference type="OrthoDB" id="2575953at2"/>
<evidence type="ECO:0000256" key="1">
    <source>
        <dbReference type="ARBA" id="ARBA00022737"/>
    </source>
</evidence>
<dbReference type="PANTHER" id="PTHR24198:SF165">
    <property type="entry name" value="ANKYRIN REPEAT-CONTAINING PROTEIN-RELATED"/>
    <property type="match status" value="1"/>
</dbReference>
<protein>
    <submittedName>
        <fullName evidence="4">Ankyrin repeat</fullName>
    </submittedName>
</protein>
<dbReference type="PROSITE" id="PS50297">
    <property type="entry name" value="ANK_REP_REGION"/>
    <property type="match status" value="3"/>
</dbReference>
<sequence length="492" mass="53176">MKNISFVITLLVAGIVSAQKGNSLLDQGFWKKNPDVATVKAEIEKGNDPSALNSSAFDPTTLAINNGAAIDVVKFLIDQKGNDVNKITHDGRIYLHWAANKGNIELVDYLIKKGSNINLEDTHDATPLVFAANGGQNNIALFELFFKAGLDPKKKYKNNATILMLAIANDKDLSLTNELVAKGLSLKEVDAEGNTVFDYAARTGNIANLKTLASKGVKFTPNALLFAAEASRRSANPIEVFQYLVDDLKIKPTSLSKNKESVLHFIAKKENQSAIVTYFLSKGVDVNLADAEGTTALMNASAGRDVALVNLLLEKGAKVNEANAKGETAIFQAVKSGSVDVINALLNKNASLTVLDKDNHDVAYHLVQNFRAPRGGNDDFLDKLNLLKSKGVSLQSAQKDGNTLYHLAVAKNDLNLVKKLDGLSININAKNAEGLTALHKAALVAKDDALLKYIVSLNADKSIKTDFDETAYDIAKENEVLVKNQVNIDFLK</sequence>
<accession>A0A1M6HDU2</accession>
<dbReference type="InterPro" id="IPR036770">
    <property type="entry name" value="Ankyrin_rpt-contain_sf"/>
</dbReference>
<dbReference type="SMART" id="SM00248">
    <property type="entry name" value="ANK"/>
    <property type="match status" value="10"/>
</dbReference>
<dbReference type="PROSITE" id="PS50088">
    <property type="entry name" value="ANK_REPEAT"/>
    <property type="match status" value="6"/>
</dbReference>
<evidence type="ECO:0000256" key="2">
    <source>
        <dbReference type="ARBA" id="ARBA00023043"/>
    </source>
</evidence>
<gene>
    <name evidence="4" type="ORF">SAMN05444363_2988</name>
</gene>
<keyword evidence="5" id="KW-1185">Reference proteome</keyword>
<feature type="repeat" description="ANK" evidence="3">
    <location>
        <begin position="433"/>
        <end position="466"/>
    </location>
</feature>
<dbReference type="AlphaFoldDB" id="A0A1M6HDU2"/>
<reference evidence="5" key="1">
    <citation type="submission" date="2016-11" db="EMBL/GenBank/DDBJ databases">
        <authorList>
            <person name="Varghese N."/>
            <person name="Submissions S."/>
        </authorList>
    </citation>
    <scope>NUCLEOTIDE SEQUENCE [LARGE SCALE GENOMIC DNA]</scope>
    <source>
        <strain evidence="5">DSM 18829</strain>
    </source>
</reference>
<feature type="repeat" description="ANK" evidence="3">
    <location>
        <begin position="325"/>
        <end position="357"/>
    </location>
</feature>
<organism evidence="4 5">
    <name type="scientific">Flavobacterium terrae</name>
    <dbReference type="NCBI Taxonomy" id="415425"/>
    <lineage>
        <taxon>Bacteria</taxon>
        <taxon>Pseudomonadati</taxon>
        <taxon>Bacteroidota</taxon>
        <taxon>Flavobacteriia</taxon>
        <taxon>Flavobacteriales</taxon>
        <taxon>Flavobacteriaceae</taxon>
        <taxon>Flavobacterium</taxon>
    </lineage>
</organism>
<dbReference type="SUPFAM" id="SSF48403">
    <property type="entry name" value="Ankyrin repeat"/>
    <property type="match status" value="2"/>
</dbReference>
<feature type="repeat" description="ANK" evidence="3">
    <location>
        <begin position="400"/>
        <end position="432"/>
    </location>
</feature>
<dbReference type="PANTHER" id="PTHR24198">
    <property type="entry name" value="ANKYRIN REPEAT AND PROTEIN KINASE DOMAIN-CONTAINING PROTEIN"/>
    <property type="match status" value="1"/>
</dbReference>
<dbReference type="Proteomes" id="UP000184488">
    <property type="component" value="Unassembled WGS sequence"/>
</dbReference>
<name>A0A1M6HDU2_9FLAO</name>
<dbReference type="InterPro" id="IPR002110">
    <property type="entry name" value="Ankyrin_rpt"/>
</dbReference>
<proteinExistence type="predicted"/>
<feature type="repeat" description="ANK" evidence="3">
    <location>
        <begin position="90"/>
        <end position="122"/>
    </location>
</feature>
<evidence type="ECO:0000313" key="5">
    <source>
        <dbReference type="Proteomes" id="UP000184488"/>
    </source>
</evidence>
<feature type="repeat" description="ANK" evidence="3">
    <location>
        <begin position="258"/>
        <end position="291"/>
    </location>
</feature>
<keyword evidence="1" id="KW-0677">Repeat</keyword>
<dbReference type="Pfam" id="PF12796">
    <property type="entry name" value="Ank_2"/>
    <property type="match status" value="2"/>
</dbReference>
<dbReference type="EMBL" id="FQZI01000008">
    <property type="protein sequence ID" value="SHJ20323.1"/>
    <property type="molecule type" value="Genomic_DNA"/>
</dbReference>